<reference evidence="1 2" key="1">
    <citation type="journal article" date="2024" name="Plant Biotechnol. J.">
        <title>Genome and CRISPR/Cas9 system of a widespread forest tree (Populus alba) in the world.</title>
        <authorList>
            <person name="Liu Y.J."/>
            <person name="Jiang P.F."/>
            <person name="Han X.M."/>
            <person name="Li X.Y."/>
            <person name="Wang H.M."/>
            <person name="Wang Y.J."/>
            <person name="Wang X.X."/>
            <person name="Zeng Q.Y."/>
        </authorList>
    </citation>
    <scope>NUCLEOTIDE SEQUENCE [LARGE SCALE GENOMIC DNA]</scope>
    <source>
        <strain evidence="2">cv. PAL-ZL1</strain>
    </source>
</reference>
<comment type="caution">
    <text evidence="1">The sequence shown here is derived from an EMBL/GenBank/DDBJ whole genome shotgun (WGS) entry which is preliminary data.</text>
</comment>
<gene>
    <name evidence="1" type="ORF">D5086_011618</name>
</gene>
<evidence type="ECO:0000313" key="2">
    <source>
        <dbReference type="Proteomes" id="UP000309997"/>
    </source>
</evidence>
<keyword evidence="2" id="KW-1185">Reference proteome</keyword>
<name>A0ACC4CD32_POPAL</name>
<dbReference type="EMBL" id="RCHU02000005">
    <property type="protein sequence ID" value="KAL3592978.1"/>
    <property type="molecule type" value="Genomic_DNA"/>
</dbReference>
<sequence>MEEKKRTGNNHRHDSCGCPHPISTVMKRVYVGYVGLKEPGKGKRNCLGFLQPCRFGDGLLATGSEN</sequence>
<dbReference type="Proteomes" id="UP000309997">
    <property type="component" value="Unassembled WGS sequence"/>
</dbReference>
<protein>
    <submittedName>
        <fullName evidence="1">Uncharacterized protein</fullName>
    </submittedName>
</protein>
<evidence type="ECO:0000313" key="1">
    <source>
        <dbReference type="EMBL" id="KAL3592978.1"/>
    </source>
</evidence>
<organism evidence="1 2">
    <name type="scientific">Populus alba</name>
    <name type="common">White poplar</name>
    <dbReference type="NCBI Taxonomy" id="43335"/>
    <lineage>
        <taxon>Eukaryota</taxon>
        <taxon>Viridiplantae</taxon>
        <taxon>Streptophyta</taxon>
        <taxon>Embryophyta</taxon>
        <taxon>Tracheophyta</taxon>
        <taxon>Spermatophyta</taxon>
        <taxon>Magnoliopsida</taxon>
        <taxon>eudicotyledons</taxon>
        <taxon>Gunneridae</taxon>
        <taxon>Pentapetalae</taxon>
        <taxon>rosids</taxon>
        <taxon>fabids</taxon>
        <taxon>Malpighiales</taxon>
        <taxon>Salicaceae</taxon>
        <taxon>Saliceae</taxon>
        <taxon>Populus</taxon>
    </lineage>
</organism>
<accession>A0ACC4CD32</accession>
<proteinExistence type="predicted"/>